<dbReference type="AlphaFoldDB" id="A0A1S3BZY9"/>
<protein>
    <submittedName>
        <fullName evidence="3">Uncharacterized protein LOC103495040</fullName>
    </submittedName>
</protein>
<dbReference type="InterPro" id="IPR027417">
    <property type="entry name" value="P-loop_NTPase"/>
</dbReference>
<evidence type="ECO:0000313" key="3">
    <source>
        <dbReference type="RefSeq" id="XP_008454685.2"/>
    </source>
</evidence>
<accession>A0A1S3BZY9</accession>
<organism evidence="2 3">
    <name type="scientific">Cucumis melo</name>
    <name type="common">Muskmelon</name>
    <dbReference type="NCBI Taxonomy" id="3656"/>
    <lineage>
        <taxon>Eukaryota</taxon>
        <taxon>Viridiplantae</taxon>
        <taxon>Streptophyta</taxon>
        <taxon>Embryophyta</taxon>
        <taxon>Tracheophyta</taxon>
        <taxon>Spermatophyta</taxon>
        <taxon>Magnoliopsida</taxon>
        <taxon>eudicotyledons</taxon>
        <taxon>Gunneridae</taxon>
        <taxon>Pentapetalae</taxon>
        <taxon>rosids</taxon>
        <taxon>fabids</taxon>
        <taxon>Cucurbitales</taxon>
        <taxon>Cucurbitaceae</taxon>
        <taxon>Benincaseae</taxon>
        <taxon>Cucumis</taxon>
    </lineage>
</organism>
<feature type="domain" description="DNA helicase Pif1-like 2B" evidence="1">
    <location>
        <begin position="115"/>
        <end position="157"/>
    </location>
</feature>
<dbReference type="GO" id="GO:0016887">
    <property type="term" value="F:ATP hydrolysis activity"/>
    <property type="evidence" value="ECO:0007669"/>
    <property type="project" value="RHEA"/>
</dbReference>
<dbReference type="GO" id="GO:0005524">
    <property type="term" value="F:ATP binding"/>
    <property type="evidence" value="ECO:0007669"/>
    <property type="project" value="UniProtKB-KW"/>
</dbReference>
<dbReference type="InterPro" id="IPR049163">
    <property type="entry name" value="Pif1-like_2B_dom"/>
</dbReference>
<sequence length="158" mass="17875">MRAYDDTRFADFILRVGDGNKPIIKDDIIKLPEDIVVANNSENDAKGIFIRKIYPDLELHAEESNYVTNRAILATTNAHVDSLNEEMIKLFPGESTTFISFDQTIDDTNSYYQEEFLNSLLPNGIPQHKLILKVNCPIMLLRNLDPSNGLCNGTRLVC</sequence>
<dbReference type="PANTHER" id="PTHR10492:SF94">
    <property type="entry name" value="ATP-DEPENDENT DNA HELICASE"/>
    <property type="match status" value="1"/>
</dbReference>
<dbReference type="RefSeq" id="XP_008454685.2">
    <property type="nucleotide sequence ID" value="XM_008456463.2"/>
</dbReference>
<evidence type="ECO:0000259" key="1">
    <source>
        <dbReference type="Pfam" id="PF21530"/>
    </source>
</evidence>
<dbReference type="GO" id="GO:0006281">
    <property type="term" value="P:DNA repair"/>
    <property type="evidence" value="ECO:0007669"/>
    <property type="project" value="UniProtKB-KW"/>
</dbReference>
<proteinExistence type="predicted"/>
<keyword evidence="2" id="KW-1185">Reference proteome</keyword>
<dbReference type="PANTHER" id="PTHR10492">
    <property type="match status" value="1"/>
</dbReference>
<reference evidence="3" key="1">
    <citation type="submission" date="2025-08" db="UniProtKB">
        <authorList>
            <consortium name="RefSeq"/>
        </authorList>
    </citation>
    <scope>IDENTIFICATION</scope>
    <source>
        <tissue evidence="3">Stem</tissue>
    </source>
</reference>
<evidence type="ECO:0000313" key="2">
    <source>
        <dbReference type="Proteomes" id="UP001652600"/>
    </source>
</evidence>
<dbReference type="GeneID" id="103495040"/>
<dbReference type="GO" id="GO:0043139">
    <property type="term" value="F:5'-3' DNA helicase activity"/>
    <property type="evidence" value="ECO:0007669"/>
    <property type="project" value="UniProtKB-EC"/>
</dbReference>
<dbReference type="InParanoid" id="A0A1S3BZY9"/>
<dbReference type="Proteomes" id="UP001652600">
    <property type="component" value="Chromosome 4"/>
</dbReference>
<dbReference type="SUPFAM" id="SSF52540">
    <property type="entry name" value="P-loop containing nucleoside triphosphate hydrolases"/>
    <property type="match status" value="1"/>
</dbReference>
<dbReference type="GO" id="GO:0006310">
    <property type="term" value="P:DNA recombination"/>
    <property type="evidence" value="ECO:0007669"/>
    <property type="project" value="UniProtKB-KW"/>
</dbReference>
<dbReference type="Pfam" id="PF21530">
    <property type="entry name" value="Pif1_2B_dom"/>
    <property type="match status" value="1"/>
</dbReference>
<dbReference type="GO" id="GO:0000723">
    <property type="term" value="P:telomere maintenance"/>
    <property type="evidence" value="ECO:0007669"/>
    <property type="project" value="InterPro"/>
</dbReference>
<dbReference type="KEGG" id="cmo:103495040"/>
<dbReference type="eggNOG" id="KOG0987">
    <property type="taxonomic scope" value="Eukaryota"/>
</dbReference>
<name>A0A1S3BZY9_CUCME</name>
<gene>
    <name evidence="3" type="primary">LOC103495040</name>
</gene>